<keyword evidence="2" id="KW-1185">Reference proteome</keyword>
<dbReference type="AlphaFoldDB" id="A0A1P8MQC7"/>
<proteinExistence type="predicted"/>
<evidence type="ECO:0000313" key="2">
    <source>
        <dbReference type="Proteomes" id="UP000186336"/>
    </source>
</evidence>
<organism evidence="1 2">
    <name type="scientific">Tateyamaria omphalii</name>
    <dbReference type="NCBI Taxonomy" id="299262"/>
    <lineage>
        <taxon>Bacteria</taxon>
        <taxon>Pseudomonadati</taxon>
        <taxon>Pseudomonadota</taxon>
        <taxon>Alphaproteobacteria</taxon>
        <taxon>Rhodobacterales</taxon>
        <taxon>Roseobacteraceae</taxon>
        <taxon>Tateyamaria</taxon>
    </lineage>
</organism>
<dbReference type="EMBL" id="CP019312">
    <property type="protein sequence ID" value="APX10277.1"/>
    <property type="molecule type" value="Genomic_DNA"/>
</dbReference>
<gene>
    <name evidence="1" type="ORF">BWR18_00105</name>
</gene>
<sequence length="87" mass="9703">MFNGLDQRSKDALIPELRALVANPIPPDAISISNELPRYRLQVAGLTVGYEFDTQFDVVEVKVILPDSSRETDDGLMLRLMRGLSVD</sequence>
<name>A0A1P8MQC7_9RHOB</name>
<reference evidence="1 2" key="1">
    <citation type="submission" date="2017-01" db="EMBL/GenBank/DDBJ databases">
        <title>Complete genome of Tateyamaria omphalii DOK1-4 isolated from seawater in Dokdo.</title>
        <authorList>
            <person name="Kim J.H."/>
            <person name="Chi W.-J."/>
        </authorList>
    </citation>
    <scope>NUCLEOTIDE SEQUENCE [LARGE SCALE GENOMIC DNA]</scope>
    <source>
        <strain evidence="1 2">DOK1-4</strain>
    </source>
</reference>
<dbReference type="STRING" id="299262.BWR18_00105"/>
<evidence type="ECO:0000313" key="1">
    <source>
        <dbReference type="EMBL" id="APX10277.1"/>
    </source>
</evidence>
<dbReference type="KEGG" id="tom:BWR18_00105"/>
<accession>A0A1P8MQC7</accession>
<dbReference type="Proteomes" id="UP000186336">
    <property type="component" value="Chromosome"/>
</dbReference>
<protein>
    <submittedName>
        <fullName evidence="1">Uncharacterized protein</fullName>
    </submittedName>
</protein>